<dbReference type="AlphaFoldDB" id="A0A7J0GFP1"/>
<dbReference type="SMART" id="SM00255">
    <property type="entry name" value="TIR"/>
    <property type="match status" value="1"/>
</dbReference>
<evidence type="ECO:0000256" key="2">
    <source>
        <dbReference type="ARBA" id="ARBA00022821"/>
    </source>
</evidence>
<dbReference type="GO" id="GO:0006952">
    <property type="term" value="P:defense response"/>
    <property type="evidence" value="ECO:0007669"/>
    <property type="project" value="UniProtKB-KW"/>
</dbReference>
<protein>
    <submittedName>
        <fullName evidence="5">Disease resistance protein (TIR-NBS-LRR class) family</fullName>
    </submittedName>
</protein>
<dbReference type="InterPro" id="IPR035897">
    <property type="entry name" value="Toll_tir_struct_dom_sf"/>
</dbReference>
<dbReference type="InterPro" id="IPR036390">
    <property type="entry name" value="WH_DNA-bd_sf"/>
</dbReference>
<dbReference type="SUPFAM" id="SSF46785">
    <property type="entry name" value="Winged helix' DNA-binding domain"/>
    <property type="match status" value="1"/>
</dbReference>
<keyword evidence="3" id="KW-0520">NAD</keyword>
<keyword evidence="6" id="KW-1185">Reference proteome</keyword>
<dbReference type="GO" id="GO:0007165">
    <property type="term" value="P:signal transduction"/>
    <property type="evidence" value="ECO:0007669"/>
    <property type="project" value="InterPro"/>
</dbReference>
<dbReference type="InterPro" id="IPR032675">
    <property type="entry name" value="LRR_dom_sf"/>
</dbReference>
<dbReference type="PANTHER" id="PTHR11017">
    <property type="entry name" value="LEUCINE-RICH REPEAT-CONTAINING PROTEIN"/>
    <property type="match status" value="1"/>
</dbReference>
<dbReference type="InterPro" id="IPR044974">
    <property type="entry name" value="Disease_R_plants"/>
</dbReference>
<feature type="domain" description="TIR" evidence="4">
    <location>
        <begin position="16"/>
        <end position="195"/>
    </location>
</feature>
<dbReference type="PROSITE" id="PS50104">
    <property type="entry name" value="TIR"/>
    <property type="match status" value="1"/>
</dbReference>
<dbReference type="SUPFAM" id="SSF52200">
    <property type="entry name" value="Toll/Interleukin receptor TIR domain"/>
    <property type="match status" value="1"/>
</dbReference>
<sequence length="928" mass="106036">MAIVRAQEAPSFTPRYTYDVFLSFRGEDTRKTFTDHLYAALSGGAGLRTFIDDEGIERCENVKLELEKAIKAARSSIIVFSKDYASSRWCLDVLVMILEHKKTSCHVILPVFYDVIPSQVRHQTGCFAKAFGRYEELFMMETDERKREYLRNKVEGWREALREVANLAGMDLRNDANGHESKFIHKIVKVIGAKLNRKVLYVAPYMIGMEYRVRNINSWLQDKSADVGIAVIYGMGGIDIWESALQKLAAIPDSQIIAKLRISYDSLQDDHTKRLFLYIACFFIGEDKSFIVRILDGCKFHTIVGIDNLIDRCLLTINGRNELMIHQLLRDMAREIVCQESPKEPGKRSLLWDHEQSLNVLTEKTGTETVEALYLDMHVLNNSAENSNQIELKTEAFARMRNLRLLQLNAVKIKGGFKDFPKKLTWLSWHRFSLKSMPSDFPMESLVALDLSHSKLEHVWKGTKVLKSLKILNLSHCHGLTYTPNFTIFPNLEDLILEDCIHLVKVHKSIGELNKLVFLNLKGCKNLTKLPSEFHCLTSLRTLDMSGCSKLDPSADAITIYSTSTTNGVESGSWLFKHFVLKPRKVPESIYFSLATLPRSLVTLSLTQCNLSNDGLTRSLGSLSLLQDLNLSMNPISSLPESIKYLTMLKSLRLDNCERLESLPELPNSLAMLNAGYCSSLQMVTNPPNLFTRLELDVPNCEKLVEVQDIFTLKPIRNVDPEIIKNLSLDLVELESLGNLDLKYSNHMTRVITRGQVQVLFECGIYSTLLPRSWFRGLCCDFKRTGSGLSFNVPSHANHKIQALNVSASASDSFYEYRKFFGRGCVEIGNMSKDLIWRYWPVCKCVPDCDQDWLWSSHWKSGHQFMIEVGDEIVVLPEETQKFQGRYFLNHYFPIPFQQYYDKLQGKAVEESYHFQSYTKYVGLSTSI</sequence>
<evidence type="ECO:0000256" key="1">
    <source>
        <dbReference type="ARBA" id="ARBA00022737"/>
    </source>
</evidence>
<dbReference type="InterPro" id="IPR001611">
    <property type="entry name" value="Leu-rich_rpt"/>
</dbReference>
<dbReference type="FunFam" id="3.40.50.10140:FF:000007">
    <property type="entry name" value="Disease resistance protein (TIR-NBS-LRR class)"/>
    <property type="match status" value="1"/>
</dbReference>
<evidence type="ECO:0000313" key="6">
    <source>
        <dbReference type="Proteomes" id="UP000585474"/>
    </source>
</evidence>
<proteinExistence type="predicted"/>
<dbReference type="Pfam" id="PF23282">
    <property type="entry name" value="WHD_ROQ1"/>
    <property type="match status" value="1"/>
</dbReference>
<evidence type="ECO:0000313" key="5">
    <source>
        <dbReference type="EMBL" id="GFZ09532.1"/>
    </source>
</evidence>
<dbReference type="InterPro" id="IPR058192">
    <property type="entry name" value="WHD_ROQ1-like"/>
</dbReference>
<dbReference type="SUPFAM" id="SSF52058">
    <property type="entry name" value="L domain-like"/>
    <property type="match status" value="1"/>
</dbReference>
<dbReference type="InterPro" id="IPR000157">
    <property type="entry name" value="TIR_dom"/>
</dbReference>
<name>A0A7J0GFP1_9ERIC</name>
<dbReference type="Pfam" id="PF01582">
    <property type="entry name" value="TIR"/>
    <property type="match status" value="1"/>
</dbReference>
<evidence type="ECO:0000256" key="3">
    <source>
        <dbReference type="ARBA" id="ARBA00023027"/>
    </source>
</evidence>
<dbReference type="PROSITE" id="PS51450">
    <property type="entry name" value="LRR"/>
    <property type="match status" value="1"/>
</dbReference>
<dbReference type="Proteomes" id="UP000585474">
    <property type="component" value="Unassembled WGS sequence"/>
</dbReference>
<dbReference type="PANTHER" id="PTHR11017:SF271">
    <property type="entry name" value="DISEASE RESISTANCE PROTEIN (TIR-NBS-LRR CLASS) FAMILY"/>
    <property type="match status" value="1"/>
</dbReference>
<gene>
    <name evidence="5" type="ORF">Acr_21g0001310</name>
</gene>
<keyword evidence="1" id="KW-0677">Repeat</keyword>
<dbReference type="Gene3D" id="3.40.50.10140">
    <property type="entry name" value="Toll/interleukin-1 receptor homology (TIR) domain"/>
    <property type="match status" value="1"/>
</dbReference>
<keyword evidence="2" id="KW-0611">Plant defense</keyword>
<evidence type="ECO:0000259" key="4">
    <source>
        <dbReference type="PROSITE" id="PS50104"/>
    </source>
</evidence>
<dbReference type="EMBL" id="BJWL01000021">
    <property type="protein sequence ID" value="GFZ09532.1"/>
    <property type="molecule type" value="Genomic_DNA"/>
</dbReference>
<organism evidence="5 6">
    <name type="scientific">Actinidia rufa</name>
    <dbReference type="NCBI Taxonomy" id="165716"/>
    <lineage>
        <taxon>Eukaryota</taxon>
        <taxon>Viridiplantae</taxon>
        <taxon>Streptophyta</taxon>
        <taxon>Embryophyta</taxon>
        <taxon>Tracheophyta</taxon>
        <taxon>Spermatophyta</taxon>
        <taxon>Magnoliopsida</taxon>
        <taxon>eudicotyledons</taxon>
        <taxon>Gunneridae</taxon>
        <taxon>Pentapetalae</taxon>
        <taxon>asterids</taxon>
        <taxon>Ericales</taxon>
        <taxon>Actinidiaceae</taxon>
        <taxon>Actinidia</taxon>
    </lineage>
</organism>
<accession>A0A7J0GFP1</accession>
<reference evidence="5 6" key="1">
    <citation type="submission" date="2019-07" db="EMBL/GenBank/DDBJ databases">
        <title>De Novo Assembly of kiwifruit Actinidia rufa.</title>
        <authorList>
            <person name="Sugita-Konishi S."/>
            <person name="Sato K."/>
            <person name="Mori E."/>
            <person name="Abe Y."/>
            <person name="Kisaki G."/>
            <person name="Hamano K."/>
            <person name="Suezawa K."/>
            <person name="Otani M."/>
            <person name="Fukuda T."/>
            <person name="Manabe T."/>
            <person name="Gomi K."/>
            <person name="Tabuchi M."/>
            <person name="Akimitsu K."/>
            <person name="Kataoka I."/>
        </authorList>
    </citation>
    <scope>NUCLEOTIDE SEQUENCE [LARGE SCALE GENOMIC DNA]</scope>
    <source>
        <strain evidence="6">cv. Fuchu</strain>
    </source>
</reference>
<comment type="caution">
    <text evidence="5">The sequence shown here is derived from an EMBL/GenBank/DDBJ whole genome shotgun (WGS) entry which is preliminary data.</text>
</comment>
<dbReference type="OrthoDB" id="1357022at2759"/>
<dbReference type="Gene3D" id="3.80.10.10">
    <property type="entry name" value="Ribonuclease Inhibitor"/>
    <property type="match status" value="2"/>
</dbReference>